<keyword evidence="1" id="KW-0863">Zinc-finger</keyword>
<dbReference type="PROSITE" id="PS50157">
    <property type="entry name" value="ZINC_FINGER_C2H2_2"/>
    <property type="match status" value="1"/>
</dbReference>
<organism evidence="4 5">
    <name type="scientific">Apiospora phragmitis</name>
    <dbReference type="NCBI Taxonomy" id="2905665"/>
    <lineage>
        <taxon>Eukaryota</taxon>
        <taxon>Fungi</taxon>
        <taxon>Dikarya</taxon>
        <taxon>Ascomycota</taxon>
        <taxon>Pezizomycotina</taxon>
        <taxon>Sordariomycetes</taxon>
        <taxon>Xylariomycetidae</taxon>
        <taxon>Amphisphaeriales</taxon>
        <taxon>Apiosporaceae</taxon>
        <taxon>Apiospora</taxon>
    </lineage>
</organism>
<accession>A0ABR1UJ80</accession>
<sequence>MPALAPQAMASYEQPPDESPGDAGRHHFDETPMPSLDNYPPDRDELFRCNRSHKKKGCEKPFKRKTELQKHLRTHEKPVYCPYYGDPNLPCPKGRAAEQKDMARHVVAHHPDWARLHGFVAEEVQRSAQVEMDEPVATVSGLDFDLV</sequence>
<proteinExistence type="predicted"/>
<evidence type="ECO:0000256" key="1">
    <source>
        <dbReference type="PROSITE-ProRule" id="PRU00042"/>
    </source>
</evidence>
<keyword evidence="5" id="KW-1185">Reference proteome</keyword>
<dbReference type="GeneID" id="92093020"/>
<evidence type="ECO:0000313" key="4">
    <source>
        <dbReference type="EMBL" id="KAK8058100.1"/>
    </source>
</evidence>
<dbReference type="InterPro" id="IPR036236">
    <property type="entry name" value="Znf_C2H2_sf"/>
</dbReference>
<comment type="caution">
    <text evidence="4">The sequence shown here is derived from an EMBL/GenBank/DDBJ whole genome shotgun (WGS) entry which is preliminary data.</text>
</comment>
<gene>
    <name evidence="4" type="ORF">PG994_008548</name>
</gene>
<dbReference type="Gene3D" id="3.30.160.60">
    <property type="entry name" value="Classic Zinc Finger"/>
    <property type="match status" value="1"/>
</dbReference>
<dbReference type="Proteomes" id="UP001480595">
    <property type="component" value="Unassembled WGS sequence"/>
</dbReference>
<evidence type="ECO:0000256" key="2">
    <source>
        <dbReference type="SAM" id="MobiDB-lite"/>
    </source>
</evidence>
<keyword evidence="1" id="KW-0862">Zinc</keyword>
<evidence type="ECO:0000259" key="3">
    <source>
        <dbReference type="PROSITE" id="PS50157"/>
    </source>
</evidence>
<dbReference type="EMBL" id="JAQQWL010000009">
    <property type="protein sequence ID" value="KAK8058100.1"/>
    <property type="molecule type" value="Genomic_DNA"/>
</dbReference>
<dbReference type="InterPro" id="IPR013087">
    <property type="entry name" value="Znf_C2H2_type"/>
</dbReference>
<dbReference type="SUPFAM" id="SSF57667">
    <property type="entry name" value="beta-beta-alpha zinc fingers"/>
    <property type="match status" value="1"/>
</dbReference>
<keyword evidence="1" id="KW-0479">Metal-binding</keyword>
<evidence type="ECO:0000313" key="5">
    <source>
        <dbReference type="Proteomes" id="UP001480595"/>
    </source>
</evidence>
<feature type="domain" description="C2H2-type" evidence="3">
    <location>
        <begin position="47"/>
        <end position="75"/>
    </location>
</feature>
<reference evidence="4 5" key="1">
    <citation type="submission" date="2023-01" db="EMBL/GenBank/DDBJ databases">
        <title>Analysis of 21 Apiospora genomes using comparative genomics revels a genus with tremendous synthesis potential of carbohydrate active enzymes and secondary metabolites.</title>
        <authorList>
            <person name="Sorensen T."/>
        </authorList>
    </citation>
    <scope>NUCLEOTIDE SEQUENCE [LARGE SCALE GENOMIC DNA]</scope>
    <source>
        <strain evidence="4 5">CBS 135458</strain>
    </source>
</reference>
<dbReference type="RefSeq" id="XP_066713546.1">
    <property type="nucleotide sequence ID" value="XM_066859957.1"/>
</dbReference>
<protein>
    <recommendedName>
        <fullName evidence="3">C2H2-type domain-containing protein</fullName>
    </recommendedName>
</protein>
<name>A0ABR1UJ80_9PEZI</name>
<feature type="region of interest" description="Disordered" evidence="2">
    <location>
        <begin position="1"/>
        <end position="45"/>
    </location>
</feature>